<reference evidence="1 2" key="1">
    <citation type="journal article" date="2020" name="Genome Biol. Evol.">
        <title>Comparative genomics of Sclerotiniaceae.</title>
        <authorList>
            <person name="Valero Jimenez C.A."/>
            <person name="Steentjes M."/>
            <person name="Scholten O.E."/>
            <person name="Van Kan J.A.L."/>
        </authorList>
    </citation>
    <scope>NUCLEOTIDE SEQUENCE [LARGE SCALE GENOMIC DNA]</scope>
    <source>
        <strain evidence="1 2">B1</strain>
    </source>
</reference>
<dbReference type="EMBL" id="RCSX01000041">
    <property type="protein sequence ID" value="KAF7916035.1"/>
    <property type="molecule type" value="Genomic_DNA"/>
</dbReference>
<evidence type="ECO:0000313" key="1">
    <source>
        <dbReference type="EMBL" id="KAF7916035.1"/>
    </source>
</evidence>
<protein>
    <submittedName>
        <fullName evidence="1">Uncharacterized protein</fullName>
    </submittedName>
</protein>
<comment type="caution">
    <text evidence="1">The sequence shown here is derived from an EMBL/GenBank/DDBJ whole genome shotgun (WGS) entry which is preliminary data.</text>
</comment>
<keyword evidence="2" id="KW-1185">Reference proteome</keyword>
<accession>A0ABQ7I7J2</accession>
<name>A0ABQ7I7J2_9HELO</name>
<evidence type="ECO:0000313" key="2">
    <source>
        <dbReference type="Proteomes" id="UP000783213"/>
    </source>
</evidence>
<sequence length="121" mass="13664">MSNLLLRDSRQNTLLIAGRPELSRVQQHLLSKKRNSRNSTADMGTMSTFGLNIHMDHSNLLEQQLQPEHCRLSYGDEPMGMNFAPTEAWQTVPNITHSSVLHGLTCVSRLTIYGKELEFGL</sequence>
<dbReference type="Proteomes" id="UP000783213">
    <property type="component" value="Unassembled WGS sequence"/>
</dbReference>
<dbReference type="GeneID" id="62237661"/>
<proteinExistence type="predicted"/>
<organism evidence="1 2">
    <name type="scientific">Botrytis deweyae</name>
    <dbReference type="NCBI Taxonomy" id="2478750"/>
    <lineage>
        <taxon>Eukaryota</taxon>
        <taxon>Fungi</taxon>
        <taxon>Dikarya</taxon>
        <taxon>Ascomycota</taxon>
        <taxon>Pezizomycotina</taxon>
        <taxon>Leotiomycetes</taxon>
        <taxon>Helotiales</taxon>
        <taxon>Sclerotiniaceae</taxon>
        <taxon>Botrytis</taxon>
    </lineage>
</organism>
<gene>
    <name evidence="1" type="ORF">EAE98_010890</name>
</gene>
<dbReference type="RefSeq" id="XP_038805172.1">
    <property type="nucleotide sequence ID" value="XM_038958512.1"/>
</dbReference>